<gene>
    <name evidence="8" type="ORF">JTE90_017668</name>
</gene>
<feature type="transmembrane region" description="Helical" evidence="6">
    <location>
        <begin position="288"/>
        <end position="308"/>
    </location>
</feature>
<proteinExistence type="inferred from homology"/>
<feature type="transmembrane region" description="Helical" evidence="6">
    <location>
        <begin position="168"/>
        <end position="194"/>
    </location>
</feature>
<feature type="domain" description="Ammonium transporter AmtB-like" evidence="7">
    <location>
        <begin position="60"/>
        <end position="426"/>
    </location>
</feature>
<evidence type="ECO:0000256" key="2">
    <source>
        <dbReference type="ARBA" id="ARBA00011036"/>
    </source>
</evidence>
<dbReference type="Pfam" id="PF00909">
    <property type="entry name" value="Ammonium_transp"/>
    <property type="match status" value="1"/>
</dbReference>
<dbReference type="GO" id="GO:0008519">
    <property type="term" value="F:ammonium channel activity"/>
    <property type="evidence" value="ECO:0007669"/>
    <property type="project" value="InterPro"/>
</dbReference>
<evidence type="ECO:0000313" key="8">
    <source>
        <dbReference type="EMBL" id="KAG8182690.1"/>
    </source>
</evidence>
<dbReference type="Proteomes" id="UP000827092">
    <property type="component" value="Unassembled WGS sequence"/>
</dbReference>
<reference evidence="8 9" key="1">
    <citation type="journal article" date="2022" name="Nat. Ecol. Evol.">
        <title>A masculinizing supergene underlies an exaggerated male reproductive morph in a spider.</title>
        <authorList>
            <person name="Hendrickx F."/>
            <person name="De Corte Z."/>
            <person name="Sonet G."/>
            <person name="Van Belleghem S.M."/>
            <person name="Kostlbacher S."/>
            <person name="Vangestel C."/>
        </authorList>
    </citation>
    <scope>NUCLEOTIDE SEQUENCE [LARGE SCALE GENOMIC DNA]</scope>
    <source>
        <strain evidence="8">W744_W776</strain>
    </source>
</reference>
<dbReference type="InterPro" id="IPR029020">
    <property type="entry name" value="Ammonium/urea_transptr"/>
</dbReference>
<evidence type="ECO:0000313" key="9">
    <source>
        <dbReference type="Proteomes" id="UP000827092"/>
    </source>
</evidence>
<accession>A0AAV6UGJ9</accession>
<feature type="transmembrane region" description="Helical" evidence="6">
    <location>
        <begin position="49"/>
        <end position="68"/>
    </location>
</feature>
<feature type="transmembrane region" description="Helical" evidence="6">
    <location>
        <begin position="379"/>
        <end position="398"/>
    </location>
</feature>
<feature type="transmembrane region" description="Helical" evidence="6">
    <location>
        <begin position="127"/>
        <end position="148"/>
    </location>
</feature>
<evidence type="ECO:0000256" key="4">
    <source>
        <dbReference type="ARBA" id="ARBA00022989"/>
    </source>
</evidence>
<protein>
    <recommendedName>
        <fullName evidence="7">Ammonium transporter AmtB-like domain-containing protein</fullName>
    </recommendedName>
</protein>
<dbReference type="PANTHER" id="PTHR11730">
    <property type="entry name" value="AMMONIUM TRANSPORTER"/>
    <property type="match status" value="1"/>
</dbReference>
<dbReference type="AlphaFoldDB" id="A0AAV6UGJ9"/>
<dbReference type="PANTHER" id="PTHR11730:SF60">
    <property type="entry name" value="RH50, ISOFORM D"/>
    <property type="match status" value="1"/>
</dbReference>
<evidence type="ECO:0000256" key="1">
    <source>
        <dbReference type="ARBA" id="ARBA00004141"/>
    </source>
</evidence>
<dbReference type="PRINTS" id="PR00342">
    <property type="entry name" value="RHESUSRHD"/>
</dbReference>
<name>A0AAV6UGJ9_9ARAC</name>
<evidence type="ECO:0000256" key="3">
    <source>
        <dbReference type="ARBA" id="ARBA00022692"/>
    </source>
</evidence>
<feature type="transmembrane region" description="Helical" evidence="6">
    <location>
        <begin position="341"/>
        <end position="358"/>
    </location>
</feature>
<keyword evidence="4 6" id="KW-1133">Transmembrane helix</keyword>
<evidence type="ECO:0000256" key="5">
    <source>
        <dbReference type="ARBA" id="ARBA00023136"/>
    </source>
</evidence>
<dbReference type="InterPro" id="IPR024041">
    <property type="entry name" value="NH4_transpt_AmtB-like_dom"/>
</dbReference>
<comment type="subcellular location">
    <subcellularLocation>
        <location evidence="1">Membrane</location>
        <topology evidence="1">Multi-pass membrane protein</topology>
    </subcellularLocation>
</comment>
<sequence length="511" mass="55926">MFHDVRTTGNQSTVSKNIATIADKENMPMPHATSVNPLIPKMAANSRKFAIVVIIIQIIFIICFAFFVEYGEDMDAASPKNFYLDSSKAAESNLHQYYPMFQDANMMIFFGVGFLYSFLAKYGYSGVGLNFIISAVAMEWSLLAHEWWNSVNGKIRIDITSFISGEFSAASAVIAIGGVFAKVGPLQIVVFTLIEVLLYTANEHFCVTAFKISDVGGSVSLHMFAGIFGCAAAYTLDKGSVVQNNPNERTSYSSNLFTMVGTLLLWAYWPSFNAALSSSGNLQYRSVVNTYLSLLGSCVAVFAVTTLIQEEKKFTMSHIQNATLAGGVAIGATADLMVQPYGALLIGSIAGTLSVLGFQHFSPFLAKFKIYDPCGINSLHAIPGFFAGISSIVLAFMATEEKYGHNLYKLYPAMAPYSNTSSLIEIQSHSPDVQPGFERSPQMQACFQFLYVVEVMAAAVATGLATGFLLRSKMFDPLEEKHMYLDEVLWVMPECKEKTKTTSINNSTSHL</sequence>
<evidence type="ECO:0000256" key="6">
    <source>
        <dbReference type="SAM" id="Phobius"/>
    </source>
</evidence>
<dbReference type="InterPro" id="IPR002229">
    <property type="entry name" value="RhesusRHD"/>
</dbReference>
<dbReference type="GO" id="GO:0005886">
    <property type="term" value="C:plasma membrane"/>
    <property type="evidence" value="ECO:0007669"/>
    <property type="project" value="InterPro"/>
</dbReference>
<keyword evidence="9" id="KW-1185">Reference proteome</keyword>
<feature type="transmembrane region" description="Helical" evidence="6">
    <location>
        <begin position="256"/>
        <end position="276"/>
    </location>
</feature>
<organism evidence="8 9">
    <name type="scientific">Oedothorax gibbosus</name>
    <dbReference type="NCBI Taxonomy" id="931172"/>
    <lineage>
        <taxon>Eukaryota</taxon>
        <taxon>Metazoa</taxon>
        <taxon>Ecdysozoa</taxon>
        <taxon>Arthropoda</taxon>
        <taxon>Chelicerata</taxon>
        <taxon>Arachnida</taxon>
        <taxon>Araneae</taxon>
        <taxon>Araneomorphae</taxon>
        <taxon>Entelegynae</taxon>
        <taxon>Araneoidea</taxon>
        <taxon>Linyphiidae</taxon>
        <taxon>Erigoninae</taxon>
        <taxon>Oedothorax</taxon>
    </lineage>
</organism>
<dbReference type="SUPFAM" id="SSF111352">
    <property type="entry name" value="Ammonium transporter"/>
    <property type="match status" value="1"/>
</dbReference>
<evidence type="ECO:0000259" key="7">
    <source>
        <dbReference type="Pfam" id="PF00909"/>
    </source>
</evidence>
<keyword evidence="5 6" id="KW-0472">Membrane</keyword>
<feature type="transmembrane region" description="Helical" evidence="6">
    <location>
        <begin position="215"/>
        <end position="236"/>
    </location>
</feature>
<keyword evidence="3 6" id="KW-0812">Transmembrane</keyword>
<dbReference type="Gene3D" id="1.10.3430.10">
    <property type="entry name" value="Ammonium transporter AmtB like domains"/>
    <property type="match status" value="1"/>
</dbReference>
<comment type="similarity">
    <text evidence="2">Belongs to the ammonium transporter (TC 2.A.49) family. Rh subfamily.</text>
</comment>
<dbReference type="GO" id="GO:0097272">
    <property type="term" value="P:ammonium homeostasis"/>
    <property type="evidence" value="ECO:0007669"/>
    <property type="project" value="TreeGrafter"/>
</dbReference>
<feature type="transmembrane region" description="Helical" evidence="6">
    <location>
        <begin position="104"/>
        <end position="120"/>
    </location>
</feature>
<dbReference type="EMBL" id="JAFNEN010000452">
    <property type="protein sequence ID" value="KAG8182690.1"/>
    <property type="molecule type" value="Genomic_DNA"/>
</dbReference>
<feature type="transmembrane region" description="Helical" evidence="6">
    <location>
        <begin position="449"/>
        <end position="470"/>
    </location>
</feature>
<comment type="caution">
    <text evidence="8">The sequence shown here is derived from an EMBL/GenBank/DDBJ whole genome shotgun (WGS) entry which is preliminary data.</text>
</comment>